<reference evidence="2 3" key="1">
    <citation type="submission" date="2016-11" db="EMBL/GenBank/DDBJ databases">
        <authorList>
            <person name="Jaros S."/>
            <person name="Januszkiewicz K."/>
            <person name="Wedrychowicz H."/>
        </authorList>
    </citation>
    <scope>NUCLEOTIDE SEQUENCE [LARGE SCALE GENOMIC DNA]</scope>
    <source>
        <strain evidence="2 3">LMG 26898</strain>
    </source>
</reference>
<dbReference type="Pfam" id="PF11120">
    <property type="entry name" value="CBP_BcsF"/>
    <property type="match status" value="1"/>
</dbReference>
<evidence type="ECO:0000313" key="2">
    <source>
        <dbReference type="EMBL" id="SHN26372.1"/>
    </source>
</evidence>
<dbReference type="OrthoDB" id="7018847at2"/>
<accession>A0A1M7Q7C6</accession>
<name>A0A1M7Q7C6_9PSED</name>
<gene>
    <name evidence="2" type="ORF">SAMN05216593_11938</name>
</gene>
<keyword evidence="1" id="KW-1133">Transmembrane helix</keyword>
<evidence type="ECO:0000256" key="1">
    <source>
        <dbReference type="SAM" id="Phobius"/>
    </source>
</evidence>
<sequence>MTFIQLVQVMAASCLLTIASMLMLRRFRHHLTRWLEQQLSPRHLKFRGVRRRVSAAPVVNDADEPS</sequence>
<dbReference type="InterPro" id="IPR019995">
    <property type="entry name" value="Cellulose_BcsF/YhjT"/>
</dbReference>
<protein>
    <submittedName>
        <fullName evidence="2">Celllulose biosynthesis operon protein BcsF/YhjT</fullName>
    </submittedName>
</protein>
<organism evidence="2 3">
    <name type="scientific">Pseudomonas asturiensis</name>
    <dbReference type="NCBI Taxonomy" id="1190415"/>
    <lineage>
        <taxon>Bacteria</taxon>
        <taxon>Pseudomonadati</taxon>
        <taxon>Pseudomonadota</taxon>
        <taxon>Gammaproteobacteria</taxon>
        <taxon>Pseudomonadales</taxon>
        <taxon>Pseudomonadaceae</taxon>
        <taxon>Pseudomonas</taxon>
    </lineage>
</organism>
<dbReference type="EMBL" id="FRDA01000019">
    <property type="protein sequence ID" value="SHN26372.1"/>
    <property type="molecule type" value="Genomic_DNA"/>
</dbReference>
<keyword evidence="1" id="KW-0812">Transmembrane</keyword>
<dbReference type="RefSeq" id="WP_073171763.1">
    <property type="nucleotide sequence ID" value="NZ_FRDA01000019.1"/>
</dbReference>
<dbReference type="AlphaFoldDB" id="A0A1M7Q7C6"/>
<feature type="transmembrane region" description="Helical" evidence="1">
    <location>
        <begin position="6"/>
        <end position="24"/>
    </location>
</feature>
<evidence type="ECO:0000313" key="3">
    <source>
        <dbReference type="Proteomes" id="UP000183983"/>
    </source>
</evidence>
<proteinExistence type="predicted"/>
<keyword evidence="1" id="KW-0472">Membrane</keyword>
<dbReference type="STRING" id="1190415.SAMN05216593_11938"/>
<dbReference type="Proteomes" id="UP000183983">
    <property type="component" value="Unassembled WGS sequence"/>
</dbReference>